<keyword evidence="2" id="KW-1185">Reference proteome</keyword>
<dbReference type="OrthoDB" id="7428067at2"/>
<gene>
    <name evidence="1" type="ORF">DVR09_11595</name>
</gene>
<evidence type="ECO:0000313" key="2">
    <source>
        <dbReference type="Proteomes" id="UP000254508"/>
    </source>
</evidence>
<dbReference type="Proteomes" id="UP000254508">
    <property type="component" value="Chromosome"/>
</dbReference>
<sequence length="66" mass="7248">MSDMSIHPIVLHADLLAAEDDDRAPRTQFVAERQVGFLEALAVTGSVRGAARRAGVSHQTCYRARR</sequence>
<accession>A0A345YG35</accession>
<dbReference type="KEGG" id="err:DVR09_11595"/>
<dbReference type="AlphaFoldDB" id="A0A345YG35"/>
<proteinExistence type="predicted"/>
<protein>
    <submittedName>
        <fullName evidence="1">Uncharacterized protein</fullName>
    </submittedName>
</protein>
<organism evidence="1 2">
    <name type="scientific">Erythrobacter aureus</name>
    <dbReference type="NCBI Taxonomy" id="2182384"/>
    <lineage>
        <taxon>Bacteria</taxon>
        <taxon>Pseudomonadati</taxon>
        <taxon>Pseudomonadota</taxon>
        <taxon>Alphaproteobacteria</taxon>
        <taxon>Sphingomonadales</taxon>
        <taxon>Erythrobacteraceae</taxon>
        <taxon>Erythrobacter/Porphyrobacter group</taxon>
        <taxon>Erythrobacter</taxon>
    </lineage>
</organism>
<dbReference type="EMBL" id="CP031357">
    <property type="protein sequence ID" value="AXK42887.1"/>
    <property type="molecule type" value="Genomic_DNA"/>
</dbReference>
<name>A0A345YG35_9SPHN</name>
<evidence type="ECO:0000313" key="1">
    <source>
        <dbReference type="EMBL" id="AXK42887.1"/>
    </source>
</evidence>
<reference evidence="2" key="1">
    <citation type="submission" date="2018-07" db="EMBL/GenBank/DDBJ databases">
        <title>Genome sequence of Erythrobacter strain YH-07, an antagonistic bacterium isolated from Yellow Sea.</title>
        <authorList>
            <person name="Tang T."/>
            <person name="Liu Q."/>
            <person name="Sun X."/>
        </authorList>
    </citation>
    <scope>NUCLEOTIDE SEQUENCE [LARGE SCALE GENOMIC DNA]</scope>
    <source>
        <strain evidence="2">YH-07</strain>
    </source>
</reference>
<dbReference type="RefSeq" id="WP_115417065.1">
    <property type="nucleotide sequence ID" value="NZ_CP031357.1"/>
</dbReference>